<feature type="domain" description="CHORD" evidence="7">
    <location>
        <begin position="5"/>
        <end position="64"/>
    </location>
</feature>
<dbReference type="PANTHER" id="PTHR46983">
    <property type="entry name" value="CYSTEINE AND HISTIDINE-RICH DOMAIN-CONTAINING PROTEIN 1"/>
    <property type="match status" value="1"/>
</dbReference>
<dbReference type="GeneTree" id="ENSGT00940000154174"/>
<evidence type="ECO:0000256" key="1">
    <source>
        <dbReference type="ARBA" id="ARBA00022723"/>
    </source>
</evidence>
<dbReference type="PANTHER" id="PTHR46983:SF4">
    <property type="entry name" value="CYSTEINE AND HISTIDINE-RICH DOMAIN-CONTAINING PROTEIN 1"/>
    <property type="match status" value="1"/>
</dbReference>
<keyword evidence="3" id="KW-0862">Zinc</keyword>
<sequence>MALLCYNWSCGQCFDPETNSDDACTYHPGVRVFHDAFKGWSCCKRRTTDFSDFLSIVGCTKGRHNSEKPPEPVKPEVKTTEKELSELKPKFQEHIQTCKTVEAIKRPIYLFVPLIFLLCYTKLIIHFSLLVGTIVVSYT</sequence>
<dbReference type="Gene3D" id="4.10.1130.20">
    <property type="match status" value="1"/>
</dbReference>
<keyword evidence="9" id="KW-1185">Reference proteome</keyword>
<keyword evidence="6" id="KW-0472">Membrane</keyword>
<dbReference type="Ensembl" id="ENSPPYT00000048045.1">
    <property type="protein sequence ID" value="ENSPPYP00000031013.1"/>
    <property type="gene ID" value="ENSPPYG00000035335.1"/>
</dbReference>
<accession>A0A8I5T818</accession>
<dbReference type="PROSITE" id="PS51401">
    <property type="entry name" value="CHORD"/>
    <property type="match status" value="1"/>
</dbReference>
<reference evidence="8 9" key="1">
    <citation type="submission" date="2008-02" db="EMBL/GenBank/DDBJ databases">
        <title>A 6x draft sequence assembly of the Pongo pygmaeus abelii genome.</title>
        <authorList>
            <person name="Wilson R.K."/>
            <person name="Mardis E."/>
        </authorList>
    </citation>
    <scope>NUCLEOTIDE SEQUENCE [LARGE SCALE GENOMIC DNA]</scope>
</reference>
<evidence type="ECO:0000256" key="3">
    <source>
        <dbReference type="ARBA" id="ARBA00022833"/>
    </source>
</evidence>
<evidence type="ECO:0000256" key="5">
    <source>
        <dbReference type="ARBA" id="ARBA00045230"/>
    </source>
</evidence>
<organism evidence="8 9">
    <name type="scientific">Pongo abelii</name>
    <name type="common">Sumatran orangutan</name>
    <name type="synonym">Pongo pygmaeus abelii</name>
    <dbReference type="NCBI Taxonomy" id="9601"/>
    <lineage>
        <taxon>Eukaryota</taxon>
        <taxon>Metazoa</taxon>
        <taxon>Chordata</taxon>
        <taxon>Craniata</taxon>
        <taxon>Vertebrata</taxon>
        <taxon>Euteleostomi</taxon>
        <taxon>Mammalia</taxon>
        <taxon>Eutheria</taxon>
        <taxon>Euarchontoglires</taxon>
        <taxon>Primates</taxon>
        <taxon>Haplorrhini</taxon>
        <taxon>Catarrhini</taxon>
        <taxon>Hominidae</taxon>
        <taxon>Pongo</taxon>
    </lineage>
</organism>
<proteinExistence type="predicted"/>
<feature type="transmembrane region" description="Helical" evidence="6">
    <location>
        <begin position="108"/>
        <end position="136"/>
    </location>
</feature>
<keyword evidence="4" id="KW-0346">Stress response</keyword>
<evidence type="ECO:0000313" key="9">
    <source>
        <dbReference type="Proteomes" id="UP000001595"/>
    </source>
</evidence>
<dbReference type="GO" id="GO:0046872">
    <property type="term" value="F:metal ion binding"/>
    <property type="evidence" value="ECO:0007669"/>
    <property type="project" value="UniProtKB-KW"/>
</dbReference>
<dbReference type="InterPro" id="IPR039790">
    <property type="entry name" value="CHRD1"/>
</dbReference>
<reference evidence="8" key="2">
    <citation type="submission" date="2025-08" db="UniProtKB">
        <authorList>
            <consortium name="Ensembl"/>
        </authorList>
    </citation>
    <scope>IDENTIFICATION</scope>
</reference>
<keyword evidence="6" id="KW-1133">Transmembrane helix</keyword>
<keyword evidence="6" id="KW-0812">Transmembrane</keyword>
<keyword evidence="1" id="KW-0479">Metal-binding</keyword>
<comment type="function">
    <text evidence="5">Regulates centrosome duplication, probably by inhibiting the kinase activity of ROCK2. Proposed to act as co-chaperone for HSP90. May play a role in the regulation of NOD1 via a HSP90 chaperone complex. In vitro, has intrinsic chaperone activity. This function may be achieved by inhibiting association of ROCK2 with NPM1. Plays a role in ensuring the localization of the tyrosine kinase receptor EGFR to the plasma membrane, and thus ensures the subsequent regulation of EGFR activity and EGF-induced actin cytoskeleton remodeling. Involved in stress response. Prevents tumorigenesis.</text>
</comment>
<dbReference type="Pfam" id="PF04968">
    <property type="entry name" value="CHORD"/>
    <property type="match status" value="1"/>
</dbReference>
<dbReference type="Proteomes" id="UP000001595">
    <property type="component" value="Chromosome 18"/>
</dbReference>
<protein>
    <recommendedName>
        <fullName evidence="7">CHORD domain-containing protein</fullName>
    </recommendedName>
</protein>
<dbReference type="FunFam" id="4.10.1130.20:FF:000001">
    <property type="entry name" value="Cysteine and histidine-rich domain-containing protein 1"/>
    <property type="match status" value="1"/>
</dbReference>
<dbReference type="AlphaFoldDB" id="A0A8I5T818"/>
<name>A0A8I5T818_PONAB</name>
<evidence type="ECO:0000259" key="7">
    <source>
        <dbReference type="PROSITE" id="PS51401"/>
    </source>
</evidence>
<reference evidence="8" key="3">
    <citation type="submission" date="2025-09" db="UniProtKB">
        <authorList>
            <consortium name="Ensembl"/>
        </authorList>
    </citation>
    <scope>IDENTIFICATION</scope>
</reference>
<evidence type="ECO:0000256" key="2">
    <source>
        <dbReference type="ARBA" id="ARBA00022737"/>
    </source>
</evidence>
<evidence type="ECO:0000313" key="8">
    <source>
        <dbReference type="Ensembl" id="ENSPPYP00000031013.1"/>
    </source>
</evidence>
<keyword evidence="2" id="KW-0677">Repeat</keyword>
<evidence type="ECO:0000256" key="6">
    <source>
        <dbReference type="SAM" id="Phobius"/>
    </source>
</evidence>
<dbReference type="InterPro" id="IPR007051">
    <property type="entry name" value="CHORD_dom"/>
</dbReference>
<evidence type="ECO:0000256" key="4">
    <source>
        <dbReference type="ARBA" id="ARBA00023016"/>
    </source>
</evidence>